<dbReference type="InterPro" id="IPR018020">
    <property type="entry name" value="OHCU_decarboxylase"/>
</dbReference>
<dbReference type="SUPFAM" id="SSF158694">
    <property type="entry name" value="UraD-Like"/>
    <property type="match status" value="1"/>
</dbReference>
<keyword evidence="6 8" id="KW-0456">Lyase</keyword>
<reference evidence="8 9" key="1">
    <citation type="submission" date="2022-10" db="EMBL/GenBank/DDBJ databases">
        <title>Aestuariibacter sp. AA17 isolated from Montipora capitata coral fragment.</title>
        <authorList>
            <person name="Emsley S.A."/>
            <person name="Pfannmuller K.M."/>
            <person name="Loughran R.M."/>
            <person name="Shlafstein M."/>
            <person name="Papke E."/>
            <person name="Saw J.H."/>
            <person name="Ushijima B."/>
            <person name="Videau P."/>
        </authorList>
    </citation>
    <scope>NUCLEOTIDE SEQUENCE [LARGE SCALE GENOMIC DNA]</scope>
    <source>
        <strain evidence="8 9">AA17</strain>
    </source>
</reference>
<feature type="domain" description="Oxo-4-hydroxy-4-carboxy-5-ureidoimidazoline decarboxylase" evidence="7">
    <location>
        <begin position="16"/>
        <end position="171"/>
    </location>
</feature>
<dbReference type="NCBIfam" id="NF010372">
    <property type="entry name" value="PRK13798.1"/>
    <property type="match status" value="1"/>
</dbReference>
<comment type="caution">
    <text evidence="8">The sequence shown here is derived from an EMBL/GenBank/DDBJ whole genome shotgun (WGS) entry which is preliminary data.</text>
</comment>
<evidence type="ECO:0000256" key="2">
    <source>
        <dbReference type="ARBA" id="ARBA00004754"/>
    </source>
</evidence>
<organism evidence="8 9">
    <name type="scientific">Fluctibacter corallii</name>
    <dbReference type="NCBI Taxonomy" id="2984329"/>
    <lineage>
        <taxon>Bacteria</taxon>
        <taxon>Pseudomonadati</taxon>
        <taxon>Pseudomonadota</taxon>
        <taxon>Gammaproteobacteria</taxon>
        <taxon>Alteromonadales</taxon>
        <taxon>Alteromonadaceae</taxon>
        <taxon>Fluctibacter</taxon>
    </lineage>
</organism>
<dbReference type="RefSeq" id="WP_263711437.1">
    <property type="nucleotide sequence ID" value="NZ_JAOWKX010000002.1"/>
</dbReference>
<dbReference type="GO" id="GO:0051997">
    <property type="term" value="F:2-oxo-4-hydroxy-4-carboxy-5-ureidoimidazoline decarboxylase activity"/>
    <property type="evidence" value="ECO:0007669"/>
    <property type="project" value="UniProtKB-EC"/>
</dbReference>
<evidence type="ECO:0000256" key="4">
    <source>
        <dbReference type="ARBA" id="ARBA00022631"/>
    </source>
</evidence>
<comment type="catalytic activity">
    <reaction evidence="1">
        <text>5-hydroxy-2-oxo-4-ureido-2,5-dihydro-1H-imidazole-5-carboxylate + H(+) = (S)-allantoin + CO2</text>
        <dbReference type="Rhea" id="RHEA:26301"/>
        <dbReference type="ChEBI" id="CHEBI:15378"/>
        <dbReference type="ChEBI" id="CHEBI:15678"/>
        <dbReference type="ChEBI" id="CHEBI:16526"/>
        <dbReference type="ChEBI" id="CHEBI:58639"/>
        <dbReference type="EC" id="4.1.1.97"/>
    </reaction>
</comment>
<dbReference type="EC" id="4.1.1.97" evidence="3"/>
<evidence type="ECO:0000313" key="8">
    <source>
        <dbReference type="EMBL" id="MCV2884231.1"/>
    </source>
</evidence>
<comment type="pathway">
    <text evidence="2">Purine metabolism; urate degradation; (S)-allantoin from urate: step 3/3.</text>
</comment>
<dbReference type="Proteomes" id="UP001652504">
    <property type="component" value="Unassembled WGS sequence"/>
</dbReference>
<dbReference type="InterPro" id="IPR017595">
    <property type="entry name" value="OHCU_decarboxylase-2"/>
</dbReference>
<name>A0ABT3A6C2_9ALTE</name>
<evidence type="ECO:0000256" key="5">
    <source>
        <dbReference type="ARBA" id="ARBA00022793"/>
    </source>
</evidence>
<keyword evidence="5" id="KW-0210">Decarboxylase</keyword>
<proteinExistence type="predicted"/>
<keyword evidence="9" id="KW-1185">Reference proteome</keyword>
<sequence>MAKSSTHSQRSIIPFNQLSDDQARYHFERACVSDKWIRLMMAERPFSDVDSMLAKAEENWLALDKTEWLKAFSGHPEIGDIDSLRTRFASTSDMTFKEQAGAQDADDATLLALKQWNARYREKFGFVFLICARGLSAEFMLAALKERFNHHLQQELSVAGEEKLKIIKQRLHLAVEQCAKEVNT</sequence>
<protein>
    <recommendedName>
        <fullName evidence="3">2-oxo-4-hydroxy-4-carboxy-5-ureidoimidazoline decarboxylase</fullName>
        <ecNumber evidence="3">4.1.1.97</ecNumber>
    </recommendedName>
</protein>
<dbReference type="InterPro" id="IPR036778">
    <property type="entry name" value="OHCU_decarboxylase_sf"/>
</dbReference>
<dbReference type="Pfam" id="PF09349">
    <property type="entry name" value="OHCU_decarbox"/>
    <property type="match status" value="1"/>
</dbReference>
<accession>A0ABT3A6C2</accession>
<dbReference type="PANTHER" id="PTHR43466">
    <property type="entry name" value="2-OXO-4-HYDROXY-4-CARBOXY-5-UREIDOIMIDAZOLINE DECARBOXYLASE-RELATED"/>
    <property type="match status" value="1"/>
</dbReference>
<dbReference type="NCBIfam" id="TIGR03180">
    <property type="entry name" value="UraD_2"/>
    <property type="match status" value="1"/>
</dbReference>
<evidence type="ECO:0000256" key="3">
    <source>
        <dbReference type="ARBA" id="ARBA00012257"/>
    </source>
</evidence>
<dbReference type="PANTHER" id="PTHR43466:SF1">
    <property type="entry name" value="2-OXO-4-HYDROXY-4-CARBOXY-5-UREIDOIMIDAZOLINE DECARBOXYLASE-RELATED"/>
    <property type="match status" value="1"/>
</dbReference>
<keyword evidence="4" id="KW-0659">Purine metabolism</keyword>
<evidence type="ECO:0000313" key="9">
    <source>
        <dbReference type="Proteomes" id="UP001652504"/>
    </source>
</evidence>
<evidence type="ECO:0000259" key="7">
    <source>
        <dbReference type="Pfam" id="PF09349"/>
    </source>
</evidence>
<evidence type="ECO:0000256" key="1">
    <source>
        <dbReference type="ARBA" id="ARBA00001163"/>
    </source>
</evidence>
<evidence type="ECO:0000256" key="6">
    <source>
        <dbReference type="ARBA" id="ARBA00023239"/>
    </source>
</evidence>
<dbReference type="Gene3D" id="1.10.3330.10">
    <property type="entry name" value="Oxo-4-hydroxy-4-carboxy-5-ureidoimidazoline decarboxylase"/>
    <property type="match status" value="1"/>
</dbReference>
<dbReference type="EMBL" id="JAOWKX010000002">
    <property type="protein sequence ID" value="MCV2884231.1"/>
    <property type="molecule type" value="Genomic_DNA"/>
</dbReference>
<gene>
    <name evidence="8" type="primary">uraD</name>
    <name evidence="8" type="ORF">OE749_05950</name>
</gene>